<dbReference type="OrthoDB" id="10524952at2759"/>
<reference evidence="3 4" key="1">
    <citation type="submission" date="2017-06" db="EMBL/GenBank/DDBJ databases">
        <title>Ant-infecting Ophiocordyceps genomes reveal a high diversity of potential behavioral manipulation genes and a possible major role for enterotoxins.</title>
        <authorList>
            <person name="De Bekker C."/>
            <person name="Evans H.C."/>
            <person name="Brachmann A."/>
            <person name="Hughes D.P."/>
        </authorList>
    </citation>
    <scope>NUCLEOTIDE SEQUENCE [LARGE SCALE GENOMIC DNA]</scope>
    <source>
        <strain evidence="3 4">Map64</strain>
    </source>
</reference>
<feature type="compositionally biased region" description="Low complexity" evidence="1">
    <location>
        <begin position="50"/>
        <end position="75"/>
    </location>
</feature>
<proteinExistence type="predicted"/>
<dbReference type="Proteomes" id="UP000226192">
    <property type="component" value="Unassembled WGS sequence"/>
</dbReference>
<keyword evidence="2" id="KW-0732">Signal</keyword>
<comment type="caution">
    <text evidence="3">The sequence shown here is derived from an EMBL/GenBank/DDBJ whole genome shotgun (WGS) entry which is preliminary data.</text>
</comment>
<gene>
    <name evidence="3" type="ORF">CDD81_560</name>
</gene>
<evidence type="ECO:0000313" key="3">
    <source>
        <dbReference type="EMBL" id="PHH66035.1"/>
    </source>
</evidence>
<protein>
    <submittedName>
        <fullName evidence="3">Uncharacterized protein</fullName>
    </submittedName>
</protein>
<feature type="chain" id="PRO_5012180336" evidence="2">
    <location>
        <begin position="20"/>
        <end position="222"/>
    </location>
</feature>
<organism evidence="3 4">
    <name type="scientific">Ophiocordyceps australis</name>
    <dbReference type="NCBI Taxonomy" id="1399860"/>
    <lineage>
        <taxon>Eukaryota</taxon>
        <taxon>Fungi</taxon>
        <taxon>Dikarya</taxon>
        <taxon>Ascomycota</taxon>
        <taxon>Pezizomycotina</taxon>
        <taxon>Sordariomycetes</taxon>
        <taxon>Hypocreomycetidae</taxon>
        <taxon>Hypocreales</taxon>
        <taxon>Ophiocordycipitaceae</taxon>
        <taxon>Ophiocordyceps</taxon>
    </lineage>
</organism>
<evidence type="ECO:0000256" key="1">
    <source>
        <dbReference type="SAM" id="MobiDB-lite"/>
    </source>
</evidence>
<dbReference type="AlphaFoldDB" id="A0A2C5Y969"/>
<evidence type="ECO:0000256" key="2">
    <source>
        <dbReference type="SAM" id="SignalP"/>
    </source>
</evidence>
<feature type="signal peptide" evidence="2">
    <location>
        <begin position="1"/>
        <end position="19"/>
    </location>
</feature>
<sequence>MYSSRLMAALALCASLALAKEGTTTQTSTTTRTMTLTKCNPTMTNCPLKPSSMPMMESSASLSSAPQSSAPPVSAEVEPTEPTEPLAMPTGVPSSILPPVAPKAPVTSLVLTSSTMAPSPLTSSLPMMQPAKPMNQSSSQWLMPKSTMKIMPSGTGILPSIMTTSLMPSETPTEAATETDATDTAPSATTALVTVPSGSAGTFGASGNLVAAAFAVAVAAAL</sequence>
<name>A0A2C5Y969_9HYPO</name>
<keyword evidence="4" id="KW-1185">Reference proteome</keyword>
<evidence type="ECO:0000313" key="4">
    <source>
        <dbReference type="Proteomes" id="UP000226192"/>
    </source>
</evidence>
<feature type="region of interest" description="Disordered" evidence="1">
    <location>
        <begin position="50"/>
        <end position="94"/>
    </location>
</feature>
<dbReference type="EMBL" id="NJET01000011">
    <property type="protein sequence ID" value="PHH66035.1"/>
    <property type="molecule type" value="Genomic_DNA"/>
</dbReference>
<accession>A0A2C5Y969</accession>